<name>A0A498NN38_LABRO</name>
<dbReference type="InterPro" id="IPR004244">
    <property type="entry name" value="Transposase_22"/>
</dbReference>
<dbReference type="STRING" id="84645.A0A498NN38"/>
<feature type="region of interest" description="Disordered" evidence="2">
    <location>
        <begin position="20"/>
        <end position="46"/>
    </location>
</feature>
<evidence type="ECO:0000313" key="4">
    <source>
        <dbReference type="Proteomes" id="UP000290572"/>
    </source>
</evidence>
<dbReference type="PANTHER" id="PTHR11505">
    <property type="entry name" value="L1 TRANSPOSABLE ELEMENT-RELATED"/>
    <property type="match status" value="1"/>
</dbReference>
<sequence length="323" mass="36116">MVNSLLMTVVLFTEHTKNVIGGRSQSPSTVSQQQNNSQTSDQKHSEAGYNTLQSGTAHIYDSVDAAVNKDISTDSVSEPTELTYAEIELKSTKKQKKKKENKEAKIDLVQSAVSDHGSRITSLESNADLVSQRIHSLEAVCAELTENYSKLKAKTADLEGRSWRNNIRIIGLLESVEGPRPTVFFLELLSEVMGEQVLPAPPELDRAHQALVPKPKQGGKPRAVIVRFHRYQIKEAVMREARKRRGSLQYRGKLIAIYGDYSPEVLEQRAQYRGVMAELYTLGFKPSLLFPARLRITTKEGEQKLLTSVDEAKNFLTAHRNAP</sequence>
<evidence type="ECO:0000256" key="2">
    <source>
        <dbReference type="SAM" id="MobiDB-lite"/>
    </source>
</evidence>
<dbReference type="EMBL" id="QBIY01011284">
    <property type="protein sequence ID" value="RXN33231.1"/>
    <property type="molecule type" value="Genomic_DNA"/>
</dbReference>
<feature type="compositionally biased region" description="Low complexity" evidence="2">
    <location>
        <begin position="24"/>
        <end position="40"/>
    </location>
</feature>
<protein>
    <submittedName>
        <fullName evidence="3">LINE-1 type transposase domain-containing 1</fullName>
    </submittedName>
</protein>
<organism evidence="3 4">
    <name type="scientific">Labeo rohita</name>
    <name type="common">Indian major carp</name>
    <name type="synonym">Cyprinus rohita</name>
    <dbReference type="NCBI Taxonomy" id="84645"/>
    <lineage>
        <taxon>Eukaryota</taxon>
        <taxon>Metazoa</taxon>
        <taxon>Chordata</taxon>
        <taxon>Craniata</taxon>
        <taxon>Vertebrata</taxon>
        <taxon>Euteleostomi</taxon>
        <taxon>Actinopterygii</taxon>
        <taxon>Neopterygii</taxon>
        <taxon>Teleostei</taxon>
        <taxon>Ostariophysi</taxon>
        <taxon>Cypriniformes</taxon>
        <taxon>Cyprinidae</taxon>
        <taxon>Labeoninae</taxon>
        <taxon>Labeonini</taxon>
        <taxon>Labeo</taxon>
    </lineage>
</organism>
<evidence type="ECO:0000256" key="1">
    <source>
        <dbReference type="SAM" id="Coils"/>
    </source>
</evidence>
<comment type="caution">
    <text evidence="3">The sequence shown here is derived from an EMBL/GenBank/DDBJ whole genome shotgun (WGS) entry which is preliminary data.</text>
</comment>
<dbReference type="Gene3D" id="1.20.5.340">
    <property type="match status" value="1"/>
</dbReference>
<feature type="coiled-coil region" evidence="1">
    <location>
        <begin position="134"/>
        <end position="161"/>
    </location>
</feature>
<gene>
    <name evidence="3" type="ORF">ROHU_015727</name>
</gene>
<reference evidence="3 4" key="1">
    <citation type="submission" date="2018-03" db="EMBL/GenBank/DDBJ databases">
        <title>Draft genome sequence of Rohu Carp (Labeo rohita).</title>
        <authorList>
            <person name="Das P."/>
            <person name="Kushwaha B."/>
            <person name="Joshi C.G."/>
            <person name="Kumar D."/>
            <person name="Nagpure N.S."/>
            <person name="Sahoo L."/>
            <person name="Das S.P."/>
            <person name="Bit A."/>
            <person name="Patnaik S."/>
            <person name="Meher P.K."/>
            <person name="Jayasankar P."/>
            <person name="Koringa P.G."/>
            <person name="Patel N.V."/>
            <person name="Hinsu A.T."/>
            <person name="Kumar R."/>
            <person name="Pandey M."/>
            <person name="Agarwal S."/>
            <person name="Srivastava S."/>
            <person name="Singh M."/>
            <person name="Iquebal M.A."/>
            <person name="Jaiswal S."/>
            <person name="Angadi U.B."/>
            <person name="Kumar N."/>
            <person name="Raza M."/>
            <person name="Shah T.M."/>
            <person name="Rai A."/>
            <person name="Jena J.K."/>
        </authorList>
    </citation>
    <scope>NUCLEOTIDE SEQUENCE [LARGE SCALE GENOMIC DNA]</scope>
    <source>
        <strain evidence="3">DASCIFA01</strain>
        <tissue evidence="3">Testis</tissue>
    </source>
</reference>
<keyword evidence="4" id="KW-1185">Reference proteome</keyword>
<dbReference type="AlphaFoldDB" id="A0A498NN38"/>
<proteinExistence type="predicted"/>
<accession>A0A498NN38</accession>
<evidence type="ECO:0000313" key="3">
    <source>
        <dbReference type="EMBL" id="RXN33231.1"/>
    </source>
</evidence>
<keyword evidence="1" id="KW-0175">Coiled coil</keyword>
<dbReference type="Proteomes" id="UP000290572">
    <property type="component" value="Unassembled WGS sequence"/>
</dbReference>
<dbReference type="Gene3D" id="3.30.70.1820">
    <property type="entry name" value="L1 transposable element, RRM domain"/>
    <property type="match status" value="1"/>
</dbReference>